<evidence type="ECO:0000256" key="6">
    <source>
        <dbReference type="ARBA" id="ARBA00023065"/>
    </source>
</evidence>
<keyword evidence="7 8" id="KW-0472">Membrane</keyword>
<feature type="transmembrane region" description="Helical" evidence="8">
    <location>
        <begin position="406"/>
        <end position="427"/>
    </location>
</feature>
<evidence type="ECO:0000256" key="8">
    <source>
        <dbReference type="SAM" id="Phobius"/>
    </source>
</evidence>
<comment type="caution">
    <text evidence="9">The sequence shown here is derived from an EMBL/GenBank/DDBJ whole genome shotgun (WGS) entry which is preliminary data.</text>
</comment>
<keyword evidence="10" id="KW-1185">Reference proteome</keyword>
<keyword evidence="3" id="KW-1003">Cell membrane</keyword>
<reference evidence="9 10" key="1">
    <citation type="submission" date="2021-10" db="EMBL/GenBank/DDBJ databases">
        <title>Anaerobic single-cell dispensing facilitates the cultivation of human gut bacteria.</title>
        <authorList>
            <person name="Afrizal A."/>
        </authorList>
    </citation>
    <scope>NUCLEOTIDE SEQUENCE [LARGE SCALE GENOMIC DNA]</scope>
    <source>
        <strain evidence="9 10">CLA-AA-H277</strain>
    </source>
</reference>
<feature type="transmembrane region" description="Helical" evidence="8">
    <location>
        <begin position="235"/>
        <end position="254"/>
    </location>
</feature>
<evidence type="ECO:0000313" key="9">
    <source>
        <dbReference type="EMBL" id="MCC2190892.1"/>
    </source>
</evidence>
<feature type="transmembrane region" description="Helical" evidence="8">
    <location>
        <begin position="160"/>
        <end position="177"/>
    </location>
</feature>
<feature type="transmembrane region" description="Helical" evidence="8">
    <location>
        <begin position="43"/>
        <end position="65"/>
    </location>
</feature>
<sequence>MEENRKPHRHIRSFQVIILGFALLILAGSLILMLPWATRDGRGASFADALFTATSAACVTGLVVQDTATYWSGFGQAVILLLIQIGGMGVVTVAVFITSLSGRKIGLMQRSTMQDSISAPQMGGIVRMTGFILRATLVMELTGAVFLAFVFCGEMGVGKGLWYALFHSVSAFCNAGFDLMGFREKFSSLTAYQGQPVVNLVIMALIITGGIGFFVWKDIQEKGLQFKKYRLQTKVVLVTSAALILVPAVFYFFMEYADLPVKERFLSSLFQAVTPRTAGFNTTDLSKMGEGGQVLMVFLMLIGGSPGSTAGGLKTTTLAVLYGSALSVFVHEEHVHFFGRRITDETVKNAATILLMYLTLFLTGGIAISTIEGISMKTALFETASAVGTVGLSLGATPTLGGVSRAILIGLMFLGRVGGLTLIFAAVSEKRRDAARFPEEKITVG</sequence>
<keyword evidence="5 8" id="KW-1133">Transmembrane helix</keyword>
<keyword evidence="6" id="KW-0406">Ion transport</keyword>
<dbReference type="GO" id="GO:0030001">
    <property type="term" value="P:metal ion transport"/>
    <property type="evidence" value="ECO:0007669"/>
    <property type="project" value="UniProtKB-ARBA"/>
</dbReference>
<organism evidence="9 10">
    <name type="scientific">Fusicatenibacter faecihominis</name>
    <dbReference type="NCBI Taxonomy" id="2881276"/>
    <lineage>
        <taxon>Bacteria</taxon>
        <taxon>Bacillati</taxon>
        <taxon>Bacillota</taxon>
        <taxon>Clostridia</taxon>
        <taxon>Lachnospirales</taxon>
        <taxon>Lachnospiraceae</taxon>
        <taxon>Fusicatenibacter</taxon>
    </lineage>
</organism>
<dbReference type="RefSeq" id="WP_227615936.1">
    <property type="nucleotide sequence ID" value="NZ_JAJEPR010000031.1"/>
</dbReference>
<keyword evidence="2" id="KW-0813">Transport</keyword>
<dbReference type="GO" id="GO:0005886">
    <property type="term" value="C:plasma membrane"/>
    <property type="evidence" value="ECO:0007669"/>
    <property type="project" value="UniProtKB-SubCell"/>
</dbReference>
<feature type="transmembrane region" description="Helical" evidence="8">
    <location>
        <begin position="350"/>
        <end position="368"/>
    </location>
</feature>
<keyword evidence="4 8" id="KW-0812">Transmembrane</keyword>
<dbReference type="GO" id="GO:0008324">
    <property type="term" value="F:monoatomic cation transmembrane transporter activity"/>
    <property type="evidence" value="ECO:0007669"/>
    <property type="project" value="InterPro"/>
</dbReference>
<proteinExistence type="predicted"/>
<feature type="transmembrane region" description="Helical" evidence="8">
    <location>
        <begin position="77"/>
        <end position="100"/>
    </location>
</feature>
<feature type="transmembrane region" description="Helical" evidence="8">
    <location>
        <begin position="197"/>
        <end position="215"/>
    </location>
</feature>
<comment type="subcellular location">
    <subcellularLocation>
        <location evidence="1">Cell membrane</location>
        <topology evidence="1">Multi-pass membrane protein</topology>
    </subcellularLocation>
</comment>
<dbReference type="AlphaFoldDB" id="A0AAE3DUZ0"/>
<evidence type="ECO:0000256" key="2">
    <source>
        <dbReference type="ARBA" id="ARBA00022448"/>
    </source>
</evidence>
<feature type="transmembrane region" description="Helical" evidence="8">
    <location>
        <begin position="16"/>
        <end position="37"/>
    </location>
</feature>
<protein>
    <submittedName>
        <fullName evidence="9">Trk family potassium uptake protein</fullName>
    </submittedName>
</protein>
<dbReference type="Proteomes" id="UP001197875">
    <property type="component" value="Unassembled WGS sequence"/>
</dbReference>
<accession>A0AAE3DUZ0</accession>
<name>A0AAE3DUZ0_9FIRM</name>
<evidence type="ECO:0000256" key="3">
    <source>
        <dbReference type="ARBA" id="ARBA00022475"/>
    </source>
</evidence>
<evidence type="ECO:0000256" key="4">
    <source>
        <dbReference type="ARBA" id="ARBA00022692"/>
    </source>
</evidence>
<evidence type="ECO:0000256" key="7">
    <source>
        <dbReference type="ARBA" id="ARBA00023136"/>
    </source>
</evidence>
<dbReference type="PANTHER" id="PTHR32024:SF1">
    <property type="entry name" value="KTR SYSTEM POTASSIUM UPTAKE PROTEIN B"/>
    <property type="match status" value="1"/>
</dbReference>
<evidence type="ECO:0000313" key="10">
    <source>
        <dbReference type="Proteomes" id="UP001197875"/>
    </source>
</evidence>
<feature type="transmembrane region" description="Helical" evidence="8">
    <location>
        <begin position="131"/>
        <end position="153"/>
    </location>
</feature>
<gene>
    <name evidence="9" type="ORF">LKD71_13965</name>
</gene>
<dbReference type="EMBL" id="JAJEPR010000031">
    <property type="protein sequence ID" value="MCC2190892.1"/>
    <property type="molecule type" value="Genomic_DNA"/>
</dbReference>
<dbReference type="InterPro" id="IPR003445">
    <property type="entry name" value="Cat_transpt"/>
</dbReference>
<dbReference type="Pfam" id="PF02386">
    <property type="entry name" value="TrkH"/>
    <property type="match status" value="1"/>
</dbReference>
<dbReference type="PANTHER" id="PTHR32024">
    <property type="entry name" value="TRK SYSTEM POTASSIUM UPTAKE PROTEIN TRKG-RELATED"/>
    <property type="match status" value="1"/>
</dbReference>
<evidence type="ECO:0000256" key="1">
    <source>
        <dbReference type="ARBA" id="ARBA00004651"/>
    </source>
</evidence>
<evidence type="ECO:0000256" key="5">
    <source>
        <dbReference type="ARBA" id="ARBA00022989"/>
    </source>
</evidence>